<accession>A0ABT9XS12</accession>
<evidence type="ECO:0000256" key="7">
    <source>
        <dbReference type="SAM" id="MobiDB-lite"/>
    </source>
</evidence>
<sequence length="402" mass="43446">MKKKITALSTIIMLGLGSAFSIPSAMAATNDPQNIKGQRSGVQAGITKANAEISQVQDELAQLNAQINRVDQAIKDNNNMITQTEENMKTSQSEVLQLQQEVTVIKERIAKRNEVLKKRALSYQESGGDVSYLDVFLGASSFSDLVERIGAVATIVQADSDLVKQHEADKQEVEKKQASVEKKLADLKSMKTDLEGMQAQIMDQKAQNDTLKEELKKKEQDKLSQKADLQNQDSSLAAQETQLQQTASSQTTANSNSSMNISISTGSMPAASGSISDVINAGYRYIGNSVYVFGGGRTAYDIANGRFDCSGFVHWAFSQAGISVGTSTDSLKNAGTRVSASQMRPGDLVFFNTYKTDGHVGIYLGGGKFIGSQSSTGVAVADMSSSYWKEKFNGRVVRIINN</sequence>
<name>A0ABT9XS12_9BACI</name>
<feature type="domain" description="NlpC/P60" evidence="9">
    <location>
        <begin position="272"/>
        <end position="399"/>
    </location>
</feature>
<protein>
    <submittedName>
        <fullName evidence="10">Peptidoglycan hydrolase CwlO-like protein</fullName>
    </submittedName>
</protein>
<comment type="caution">
    <text evidence="10">The sequence shown here is derived from an EMBL/GenBank/DDBJ whole genome shotgun (WGS) entry which is preliminary data.</text>
</comment>
<dbReference type="Pfam" id="PF24568">
    <property type="entry name" value="CC_PcsB"/>
    <property type="match status" value="1"/>
</dbReference>
<keyword evidence="4" id="KW-0378">Hydrolase</keyword>
<dbReference type="RefSeq" id="WP_307406020.1">
    <property type="nucleotide sequence ID" value="NZ_JAUSTW010000002.1"/>
</dbReference>
<keyword evidence="2" id="KW-0645">Protease</keyword>
<dbReference type="InterPro" id="IPR051202">
    <property type="entry name" value="Peptidase_C40"/>
</dbReference>
<dbReference type="PANTHER" id="PTHR47053">
    <property type="entry name" value="MUREIN DD-ENDOPEPTIDASE MEPH-RELATED"/>
    <property type="match status" value="1"/>
</dbReference>
<dbReference type="Proteomes" id="UP001224122">
    <property type="component" value="Unassembled WGS sequence"/>
</dbReference>
<dbReference type="InterPro" id="IPR038765">
    <property type="entry name" value="Papain-like_cys_pep_sf"/>
</dbReference>
<evidence type="ECO:0000259" key="9">
    <source>
        <dbReference type="PROSITE" id="PS51935"/>
    </source>
</evidence>
<dbReference type="Gene3D" id="6.10.250.3150">
    <property type="match status" value="1"/>
</dbReference>
<evidence type="ECO:0000256" key="1">
    <source>
        <dbReference type="ARBA" id="ARBA00007074"/>
    </source>
</evidence>
<feature type="coiled-coil region" evidence="6">
    <location>
        <begin position="46"/>
        <end position="101"/>
    </location>
</feature>
<dbReference type="PROSITE" id="PS51935">
    <property type="entry name" value="NLPC_P60"/>
    <property type="match status" value="1"/>
</dbReference>
<keyword evidence="3 8" id="KW-0732">Signal</keyword>
<organism evidence="10 11">
    <name type="scientific">Neobacillus ginsengisoli</name>
    <dbReference type="NCBI Taxonomy" id="904295"/>
    <lineage>
        <taxon>Bacteria</taxon>
        <taxon>Bacillati</taxon>
        <taxon>Bacillota</taxon>
        <taxon>Bacilli</taxon>
        <taxon>Bacillales</taxon>
        <taxon>Bacillaceae</taxon>
        <taxon>Neobacillus</taxon>
    </lineage>
</organism>
<dbReference type="EMBL" id="JAUSTW010000002">
    <property type="protein sequence ID" value="MDQ0198348.1"/>
    <property type="molecule type" value="Genomic_DNA"/>
</dbReference>
<keyword evidence="5" id="KW-0788">Thiol protease</keyword>
<evidence type="ECO:0000313" key="10">
    <source>
        <dbReference type="EMBL" id="MDQ0198348.1"/>
    </source>
</evidence>
<evidence type="ECO:0000256" key="6">
    <source>
        <dbReference type="SAM" id="Coils"/>
    </source>
</evidence>
<dbReference type="Gene3D" id="3.90.1720.10">
    <property type="entry name" value="endopeptidase domain like (from Nostoc punctiforme)"/>
    <property type="match status" value="1"/>
</dbReference>
<evidence type="ECO:0000256" key="4">
    <source>
        <dbReference type="ARBA" id="ARBA00022801"/>
    </source>
</evidence>
<feature type="compositionally biased region" description="Basic and acidic residues" evidence="7">
    <location>
        <begin position="210"/>
        <end position="225"/>
    </location>
</feature>
<evidence type="ECO:0000256" key="8">
    <source>
        <dbReference type="SAM" id="SignalP"/>
    </source>
</evidence>
<dbReference type="Pfam" id="PF00877">
    <property type="entry name" value="NLPC_P60"/>
    <property type="match status" value="1"/>
</dbReference>
<feature type="region of interest" description="Disordered" evidence="7">
    <location>
        <begin position="210"/>
        <end position="260"/>
    </location>
</feature>
<keyword evidence="11" id="KW-1185">Reference proteome</keyword>
<feature type="signal peptide" evidence="8">
    <location>
        <begin position="1"/>
        <end position="27"/>
    </location>
</feature>
<gene>
    <name evidence="10" type="ORF">J2S10_001489</name>
</gene>
<dbReference type="PANTHER" id="PTHR47053:SF1">
    <property type="entry name" value="MUREIN DD-ENDOPEPTIDASE MEPH-RELATED"/>
    <property type="match status" value="1"/>
</dbReference>
<evidence type="ECO:0000313" key="11">
    <source>
        <dbReference type="Proteomes" id="UP001224122"/>
    </source>
</evidence>
<dbReference type="InterPro" id="IPR057309">
    <property type="entry name" value="PcsB_CC"/>
</dbReference>
<dbReference type="SUPFAM" id="SSF54001">
    <property type="entry name" value="Cysteine proteinases"/>
    <property type="match status" value="1"/>
</dbReference>
<dbReference type="InterPro" id="IPR000064">
    <property type="entry name" value="NLP_P60_dom"/>
</dbReference>
<feature type="chain" id="PRO_5047453777" evidence="8">
    <location>
        <begin position="28"/>
        <end position="402"/>
    </location>
</feature>
<feature type="compositionally biased region" description="Low complexity" evidence="7">
    <location>
        <begin position="234"/>
        <end position="260"/>
    </location>
</feature>
<evidence type="ECO:0000256" key="2">
    <source>
        <dbReference type="ARBA" id="ARBA00022670"/>
    </source>
</evidence>
<proteinExistence type="inferred from homology"/>
<evidence type="ECO:0000256" key="3">
    <source>
        <dbReference type="ARBA" id="ARBA00022729"/>
    </source>
</evidence>
<comment type="similarity">
    <text evidence="1">Belongs to the peptidase C40 family.</text>
</comment>
<keyword evidence="6" id="KW-0175">Coiled coil</keyword>
<reference evidence="10 11" key="1">
    <citation type="submission" date="2023-07" db="EMBL/GenBank/DDBJ databases">
        <title>Genomic Encyclopedia of Type Strains, Phase IV (KMG-IV): sequencing the most valuable type-strain genomes for metagenomic binning, comparative biology and taxonomic classification.</title>
        <authorList>
            <person name="Goeker M."/>
        </authorList>
    </citation>
    <scope>NUCLEOTIDE SEQUENCE [LARGE SCALE GENOMIC DNA]</scope>
    <source>
        <strain evidence="10 11">DSM 27594</strain>
    </source>
</reference>
<evidence type="ECO:0000256" key="5">
    <source>
        <dbReference type="ARBA" id="ARBA00022807"/>
    </source>
</evidence>